<organism evidence="2">
    <name type="scientific">Arundo donax</name>
    <name type="common">Giant reed</name>
    <name type="synonym">Donax arundinaceus</name>
    <dbReference type="NCBI Taxonomy" id="35708"/>
    <lineage>
        <taxon>Eukaryota</taxon>
        <taxon>Viridiplantae</taxon>
        <taxon>Streptophyta</taxon>
        <taxon>Embryophyta</taxon>
        <taxon>Tracheophyta</taxon>
        <taxon>Spermatophyta</taxon>
        <taxon>Magnoliopsida</taxon>
        <taxon>Liliopsida</taxon>
        <taxon>Poales</taxon>
        <taxon>Poaceae</taxon>
        <taxon>PACMAD clade</taxon>
        <taxon>Arundinoideae</taxon>
        <taxon>Arundineae</taxon>
        <taxon>Arundo</taxon>
    </lineage>
</organism>
<reference evidence="2" key="1">
    <citation type="submission" date="2014-09" db="EMBL/GenBank/DDBJ databases">
        <authorList>
            <person name="Magalhaes I.L.F."/>
            <person name="Oliveira U."/>
            <person name="Santos F.R."/>
            <person name="Vidigal T.H.D.A."/>
            <person name="Brescovit A.D."/>
            <person name="Santos A.J."/>
        </authorList>
    </citation>
    <scope>NUCLEOTIDE SEQUENCE</scope>
    <source>
        <tissue evidence="2">Shoot tissue taken approximately 20 cm above the soil surface</tissue>
    </source>
</reference>
<evidence type="ECO:0000256" key="1">
    <source>
        <dbReference type="SAM" id="MobiDB-lite"/>
    </source>
</evidence>
<reference evidence="2" key="2">
    <citation type="journal article" date="2015" name="Data Brief">
        <title>Shoot transcriptome of the giant reed, Arundo donax.</title>
        <authorList>
            <person name="Barrero R.A."/>
            <person name="Guerrero F.D."/>
            <person name="Moolhuijzen P."/>
            <person name="Goolsby J.A."/>
            <person name="Tidwell J."/>
            <person name="Bellgard S.E."/>
            <person name="Bellgard M.I."/>
        </authorList>
    </citation>
    <scope>NUCLEOTIDE SEQUENCE</scope>
    <source>
        <tissue evidence="2">Shoot tissue taken approximately 20 cm above the soil surface</tissue>
    </source>
</reference>
<feature type="region of interest" description="Disordered" evidence="1">
    <location>
        <begin position="1"/>
        <end position="23"/>
    </location>
</feature>
<proteinExistence type="predicted"/>
<accession>A0A0A9BEE6</accession>
<dbReference type="AlphaFoldDB" id="A0A0A9BEE6"/>
<sequence length="23" mass="2441">MSHRQAARGCGRGSASSDYRCPS</sequence>
<dbReference type="EMBL" id="GBRH01236189">
    <property type="protein sequence ID" value="JAD61706.1"/>
    <property type="molecule type" value="Transcribed_RNA"/>
</dbReference>
<evidence type="ECO:0000313" key="2">
    <source>
        <dbReference type="EMBL" id="JAD61706.1"/>
    </source>
</evidence>
<protein>
    <submittedName>
        <fullName evidence="2">Uncharacterized protein</fullName>
    </submittedName>
</protein>
<name>A0A0A9BEE6_ARUDO</name>